<dbReference type="RefSeq" id="WP_117687502.1">
    <property type="nucleotide sequence ID" value="NZ_DAWBHJ010000011.1"/>
</dbReference>
<keyword evidence="2" id="KW-1003">Cell membrane</keyword>
<evidence type="ECO:0000313" key="8">
    <source>
        <dbReference type="Proteomes" id="UP000260793"/>
    </source>
</evidence>
<evidence type="ECO:0000256" key="1">
    <source>
        <dbReference type="ARBA" id="ARBA00004651"/>
    </source>
</evidence>
<feature type="transmembrane region" description="Helical" evidence="6">
    <location>
        <begin position="276"/>
        <end position="296"/>
    </location>
</feature>
<feature type="transmembrane region" description="Helical" evidence="6">
    <location>
        <begin position="92"/>
        <end position="113"/>
    </location>
</feature>
<feature type="transmembrane region" description="Helical" evidence="6">
    <location>
        <begin position="379"/>
        <end position="396"/>
    </location>
</feature>
<dbReference type="AlphaFoldDB" id="A0A3E4M0C5"/>
<feature type="transmembrane region" description="Helical" evidence="6">
    <location>
        <begin position="125"/>
        <end position="144"/>
    </location>
</feature>
<dbReference type="InterPro" id="IPR050833">
    <property type="entry name" value="Poly_Biosynth_Transport"/>
</dbReference>
<reference evidence="7 8" key="1">
    <citation type="submission" date="2018-08" db="EMBL/GenBank/DDBJ databases">
        <title>A genome reference for cultivated species of the human gut microbiota.</title>
        <authorList>
            <person name="Zou Y."/>
            <person name="Xue W."/>
            <person name="Luo G."/>
        </authorList>
    </citation>
    <scope>NUCLEOTIDE SEQUENCE [LARGE SCALE GENOMIC DNA]</scope>
    <source>
        <strain evidence="7 8">TF11-7</strain>
    </source>
</reference>
<keyword evidence="4 6" id="KW-1133">Transmembrane helix</keyword>
<gene>
    <name evidence="7" type="ORF">DXD17_00240</name>
</gene>
<feature type="transmembrane region" description="Helical" evidence="6">
    <location>
        <begin position="341"/>
        <end position="359"/>
    </location>
</feature>
<feature type="transmembrane region" description="Helical" evidence="6">
    <location>
        <begin position="52"/>
        <end position="72"/>
    </location>
</feature>
<organism evidence="7 8">
    <name type="scientific">[Ruminococcus] lactaris</name>
    <dbReference type="NCBI Taxonomy" id="46228"/>
    <lineage>
        <taxon>Bacteria</taxon>
        <taxon>Bacillati</taxon>
        <taxon>Bacillota</taxon>
        <taxon>Clostridia</taxon>
        <taxon>Lachnospirales</taxon>
        <taxon>Lachnospiraceae</taxon>
        <taxon>Mediterraneibacter</taxon>
    </lineage>
</organism>
<evidence type="ECO:0000256" key="3">
    <source>
        <dbReference type="ARBA" id="ARBA00022692"/>
    </source>
</evidence>
<dbReference type="Proteomes" id="UP000260793">
    <property type="component" value="Unassembled WGS sequence"/>
</dbReference>
<dbReference type="PANTHER" id="PTHR30250:SF26">
    <property type="entry name" value="PSMA PROTEIN"/>
    <property type="match status" value="1"/>
</dbReference>
<evidence type="ECO:0000256" key="5">
    <source>
        <dbReference type="ARBA" id="ARBA00023136"/>
    </source>
</evidence>
<dbReference type="PANTHER" id="PTHR30250">
    <property type="entry name" value="PST FAMILY PREDICTED COLANIC ACID TRANSPORTER"/>
    <property type="match status" value="1"/>
</dbReference>
<comment type="subcellular location">
    <subcellularLocation>
        <location evidence="1">Cell membrane</location>
        <topology evidence="1">Multi-pass membrane protein</topology>
    </subcellularLocation>
</comment>
<comment type="caution">
    <text evidence="7">The sequence shown here is derived from an EMBL/GenBank/DDBJ whole genome shotgun (WGS) entry which is preliminary data.</text>
</comment>
<feature type="transmembrane region" description="Helical" evidence="6">
    <location>
        <begin position="436"/>
        <end position="455"/>
    </location>
</feature>
<evidence type="ECO:0000313" key="7">
    <source>
        <dbReference type="EMBL" id="RGK42965.1"/>
    </source>
</evidence>
<feature type="transmembrane region" description="Helical" evidence="6">
    <location>
        <begin position="252"/>
        <end position="269"/>
    </location>
</feature>
<protein>
    <submittedName>
        <fullName evidence="7">Sugar translocase</fullName>
    </submittedName>
</protein>
<evidence type="ECO:0000256" key="6">
    <source>
        <dbReference type="SAM" id="Phobius"/>
    </source>
</evidence>
<keyword evidence="3 6" id="KW-0812">Transmembrane</keyword>
<feature type="transmembrane region" description="Helical" evidence="6">
    <location>
        <begin position="467"/>
        <end position="489"/>
    </location>
</feature>
<dbReference type="EMBL" id="QSQN01000001">
    <property type="protein sequence ID" value="RGK42965.1"/>
    <property type="molecule type" value="Genomic_DNA"/>
</dbReference>
<sequence>MSKSRVVNSAVNTIFNFSVKLFDFGIKFVLRTVFIYTLGMQYVGVSGLFTDILSVLSFVELGIGSAITYALYKPLAENDEEKLGKLMHFYKWAYRIVALVILICGLLVVPFLSKIVTNVPDIKESITIIYILYLSNTVCSYLLIYRSTILSASQKQYEISKISICISMIKCTIESILLVVFKNFIFYLLLEILFSVSQNIWISRKAEKLYPNAFQKSSGRLSKDEIKKLFKDIKALFLYKVSNVVLNGTDSVIVSSFLGTGMVGILANYNMIVKNIYNLVLQVFTSTSASIGNLAATEDGKKQFKVFNAMQLMCFWIFGLCTTVLYVNVNTFMKIWAGKENLFGTATVLVLIIDFYLTGMMSTVSHFRTSNGLFVQGQYRPLIMSIINIVVSVFLVKKIGITGVILGTVISRLLTQIWYDPYLIYKYVFKHSFSHYLRQIAIYTASTAVSCLICIEFRNMLMIRNSWIDLIVNGIFNVIVFNGIFLLIYGRSAEFVYLKNIGINLSGMIVRKIKRR</sequence>
<feature type="transmembrane region" description="Helical" evidence="6">
    <location>
        <begin position="308"/>
        <end position="329"/>
    </location>
</feature>
<evidence type="ECO:0000256" key="4">
    <source>
        <dbReference type="ARBA" id="ARBA00022989"/>
    </source>
</evidence>
<dbReference type="GO" id="GO:0005886">
    <property type="term" value="C:plasma membrane"/>
    <property type="evidence" value="ECO:0007669"/>
    <property type="project" value="UniProtKB-SubCell"/>
</dbReference>
<evidence type="ECO:0000256" key="2">
    <source>
        <dbReference type="ARBA" id="ARBA00022475"/>
    </source>
</evidence>
<feature type="transmembrane region" description="Helical" evidence="6">
    <location>
        <begin position="21"/>
        <end position="40"/>
    </location>
</feature>
<feature type="transmembrane region" description="Helical" evidence="6">
    <location>
        <begin position="403"/>
        <end position="424"/>
    </location>
</feature>
<name>A0A3E4M0C5_9FIRM</name>
<keyword evidence="5 6" id="KW-0472">Membrane</keyword>
<accession>A0A3E4M0C5</accession>
<feature type="transmembrane region" description="Helical" evidence="6">
    <location>
        <begin position="164"/>
        <end position="190"/>
    </location>
</feature>
<proteinExistence type="predicted"/>